<organism evidence="5 6">
    <name type="scientific">Microlunatus ginsengisoli</name>
    <dbReference type="NCBI Taxonomy" id="363863"/>
    <lineage>
        <taxon>Bacteria</taxon>
        <taxon>Bacillati</taxon>
        <taxon>Actinomycetota</taxon>
        <taxon>Actinomycetes</taxon>
        <taxon>Propionibacteriales</taxon>
        <taxon>Propionibacteriaceae</taxon>
        <taxon>Microlunatus</taxon>
    </lineage>
</organism>
<dbReference type="Proteomes" id="UP001501490">
    <property type="component" value="Unassembled WGS sequence"/>
</dbReference>
<dbReference type="Gene3D" id="1.20.120.530">
    <property type="entry name" value="GntR ligand-binding domain-like"/>
    <property type="match status" value="1"/>
</dbReference>
<name>A0ABP7AQZ9_9ACTN</name>
<dbReference type="PANTHER" id="PTHR43537:SF5">
    <property type="entry name" value="UXU OPERON TRANSCRIPTIONAL REGULATOR"/>
    <property type="match status" value="1"/>
</dbReference>
<accession>A0ABP7AQZ9</accession>
<gene>
    <name evidence="5" type="ORF">GCM10022236_46240</name>
</gene>
<dbReference type="Pfam" id="PF00392">
    <property type="entry name" value="GntR"/>
    <property type="match status" value="1"/>
</dbReference>
<dbReference type="SMART" id="SM00895">
    <property type="entry name" value="FCD"/>
    <property type="match status" value="1"/>
</dbReference>
<dbReference type="InterPro" id="IPR036388">
    <property type="entry name" value="WH-like_DNA-bd_sf"/>
</dbReference>
<evidence type="ECO:0000259" key="4">
    <source>
        <dbReference type="PROSITE" id="PS50949"/>
    </source>
</evidence>
<evidence type="ECO:0000256" key="3">
    <source>
        <dbReference type="ARBA" id="ARBA00023163"/>
    </source>
</evidence>
<sequence>MSERASEALYAPSLVEMTTQQLRAEILSGELAPGQRLVEEQICHRFAISRAPLREALRLLANEGLVEHLPRRGARVTELSERDVDELFGLRALFEHYAVRQAFPLDSGEGLDRLADVRARLEQMKQADADRDELGKDDAHRAFHAAIVALADNRQLDLAMEPILLQLQRPMAANLRREAAMLSPRAGIERHERLLVALETNDLDIVLAALEQHGSRRFLDPAGAVS</sequence>
<feature type="domain" description="HTH gntR-type" evidence="4">
    <location>
        <begin position="12"/>
        <end position="79"/>
    </location>
</feature>
<dbReference type="InterPro" id="IPR000524">
    <property type="entry name" value="Tscrpt_reg_HTH_GntR"/>
</dbReference>
<keyword evidence="3" id="KW-0804">Transcription</keyword>
<evidence type="ECO:0000256" key="1">
    <source>
        <dbReference type="ARBA" id="ARBA00023015"/>
    </source>
</evidence>
<dbReference type="Pfam" id="PF07729">
    <property type="entry name" value="FCD"/>
    <property type="match status" value="1"/>
</dbReference>
<proteinExistence type="predicted"/>
<keyword evidence="6" id="KW-1185">Reference proteome</keyword>
<dbReference type="CDD" id="cd07377">
    <property type="entry name" value="WHTH_GntR"/>
    <property type="match status" value="1"/>
</dbReference>
<dbReference type="PANTHER" id="PTHR43537">
    <property type="entry name" value="TRANSCRIPTIONAL REGULATOR, GNTR FAMILY"/>
    <property type="match status" value="1"/>
</dbReference>
<keyword evidence="2" id="KW-0238">DNA-binding</keyword>
<comment type="caution">
    <text evidence="5">The sequence shown here is derived from an EMBL/GenBank/DDBJ whole genome shotgun (WGS) entry which is preliminary data.</text>
</comment>
<dbReference type="InterPro" id="IPR008920">
    <property type="entry name" value="TF_FadR/GntR_C"/>
</dbReference>
<dbReference type="Gene3D" id="1.10.10.10">
    <property type="entry name" value="Winged helix-like DNA-binding domain superfamily/Winged helix DNA-binding domain"/>
    <property type="match status" value="1"/>
</dbReference>
<keyword evidence="1" id="KW-0805">Transcription regulation</keyword>
<evidence type="ECO:0000313" key="5">
    <source>
        <dbReference type="EMBL" id="GAA3638584.1"/>
    </source>
</evidence>
<dbReference type="SUPFAM" id="SSF48008">
    <property type="entry name" value="GntR ligand-binding domain-like"/>
    <property type="match status" value="1"/>
</dbReference>
<dbReference type="SMART" id="SM00345">
    <property type="entry name" value="HTH_GNTR"/>
    <property type="match status" value="1"/>
</dbReference>
<dbReference type="PROSITE" id="PS50949">
    <property type="entry name" value="HTH_GNTR"/>
    <property type="match status" value="1"/>
</dbReference>
<dbReference type="RefSeq" id="WP_344809050.1">
    <property type="nucleotide sequence ID" value="NZ_BAABAB010000049.1"/>
</dbReference>
<dbReference type="EMBL" id="BAABAB010000049">
    <property type="protein sequence ID" value="GAA3638584.1"/>
    <property type="molecule type" value="Genomic_DNA"/>
</dbReference>
<evidence type="ECO:0000313" key="6">
    <source>
        <dbReference type="Proteomes" id="UP001501490"/>
    </source>
</evidence>
<dbReference type="InterPro" id="IPR036390">
    <property type="entry name" value="WH_DNA-bd_sf"/>
</dbReference>
<reference evidence="6" key="1">
    <citation type="journal article" date="2019" name="Int. J. Syst. Evol. Microbiol.">
        <title>The Global Catalogue of Microorganisms (GCM) 10K type strain sequencing project: providing services to taxonomists for standard genome sequencing and annotation.</title>
        <authorList>
            <consortium name="The Broad Institute Genomics Platform"/>
            <consortium name="The Broad Institute Genome Sequencing Center for Infectious Disease"/>
            <person name="Wu L."/>
            <person name="Ma J."/>
        </authorList>
    </citation>
    <scope>NUCLEOTIDE SEQUENCE [LARGE SCALE GENOMIC DNA]</scope>
    <source>
        <strain evidence="6">JCM 16929</strain>
    </source>
</reference>
<dbReference type="SUPFAM" id="SSF46785">
    <property type="entry name" value="Winged helix' DNA-binding domain"/>
    <property type="match status" value="1"/>
</dbReference>
<dbReference type="InterPro" id="IPR011711">
    <property type="entry name" value="GntR_C"/>
</dbReference>
<evidence type="ECO:0000256" key="2">
    <source>
        <dbReference type="ARBA" id="ARBA00023125"/>
    </source>
</evidence>
<protein>
    <submittedName>
        <fullName evidence="5">GntR family transcriptional regulator</fullName>
    </submittedName>
</protein>